<accession>A0A1H0KLI7</accession>
<evidence type="ECO:0000256" key="4">
    <source>
        <dbReference type="ARBA" id="ARBA00023002"/>
    </source>
</evidence>
<evidence type="ECO:0000313" key="8">
    <source>
        <dbReference type="Proteomes" id="UP000199077"/>
    </source>
</evidence>
<reference evidence="8" key="1">
    <citation type="submission" date="2016-10" db="EMBL/GenBank/DDBJ databases">
        <authorList>
            <person name="Varghese N."/>
            <person name="Submissions S."/>
        </authorList>
    </citation>
    <scope>NUCLEOTIDE SEQUENCE [LARGE SCALE GENOMIC DNA]</scope>
    <source>
        <strain evidence="8">DSM 22329</strain>
    </source>
</reference>
<evidence type="ECO:0000256" key="5">
    <source>
        <dbReference type="ARBA" id="ARBA00037941"/>
    </source>
</evidence>
<name>A0A1H0KLI7_9MICO</name>
<dbReference type="OrthoDB" id="9801699at2"/>
<dbReference type="STRING" id="443156.SAMN04489867_0049"/>
<keyword evidence="2" id="KW-0285">Flavoprotein</keyword>
<dbReference type="InterPro" id="IPR006076">
    <property type="entry name" value="FAD-dep_OxRdtase"/>
</dbReference>
<dbReference type="GO" id="GO:0047545">
    <property type="term" value="F:(S)-2-hydroxyglutarate dehydrogenase activity"/>
    <property type="evidence" value="ECO:0007669"/>
    <property type="project" value="TreeGrafter"/>
</dbReference>
<dbReference type="EMBL" id="LT629711">
    <property type="protein sequence ID" value="SDO56854.1"/>
    <property type="molecule type" value="Genomic_DNA"/>
</dbReference>
<dbReference type="Gene3D" id="3.50.50.60">
    <property type="entry name" value="FAD/NAD(P)-binding domain"/>
    <property type="match status" value="1"/>
</dbReference>
<dbReference type="GO" id="GO:0005737">
    <property type="term" value="C:cytoplasm"/>
    <property type="evidence" value="ECO:0007669"/>
    <property type="project" value="TreeGrafter"/>
</dbReference>
<dbReference type="InterPro" id="IPR036188">
    <property type="entry name" value="FAD/NAD-bd_sf"/>
</dbReference>
<sequence>MPTPVRVLVVGGGIIGLAVAERLVQERPGAEVTVLEKETSWAAHQTGRNSGVIHSGLYYPPGSLKATLCRAGAASMVAFAREEGVPHEVCGKLVVATRVDELPGLARLQHRGLAHGLHVTRLSPEAAREYEPHVDALAALHVAETGIVDYPAVCAALVRRLEAAGARLLLGTEVLGSTSSGRAVVVHTTGGDVRVDQVVACAGLQADLVARRLGHRPAARIVPFRGEYHELRPEVRHLVRGLVYPVPDPAFPFLGVHLTRDTDGHVHAGPNAVLALAREGYDWRTARWADLRDTLTHPGFWRLVARHHRAGAGEVARSLSRHRFGDSLRRLVPELRDDDLVAAPAGVRAQAVRADGSLVDDFLIERAGSVVHVLNAPSPAATSAFEIARHIVRLLGDAR</sequence>
<dbReference type="PANTHER" id="PTHR43104">
    <property type="entry name" value="L-2-HYDROXYGLUTARATE DEHYDROGENASE, MITOCHONDRIAL"/>
    <property type="match status" value="1"/>
</dbReference>
<keyword evidence="3" id="KW-0274">FAD</keyword>
<dbReference type="SUPFAM" id="SSF51905">
    <property type="entry name" value="FAD/NAD(P)-binding domain"/>
    <property type="match status" value="1"/>
</dbReference>
<keyword evidence="8" id="KW-1185">Reference proteome</keyword>
<proteinExistence type="inferred from homology"/>
<dbReference type="Gene3D" id="3.30.9.10">
    <property type="entry name" value="D-Amino Acid Oxidase, subunit A, domain 2"/>
    <property type="match status" value="1"/>
</dbReference>
<dbReference type="AlphaFoldDB" id="A0A1H0KLI7"/>
<evidence type="ECO:0000256" key="3">
    <source>
        <dbReference type="ARBA" id="ARBA00022827"/>
    </source>
</evidence>
<dbReference type="RefSeq" id="WP_091788943.1">
    <property type="nucleotide sequence ID" value="NZ_LT629711.1"/>
</dbReference>
<evidence type="ECO:0000313" key="7">
    <source>
        <dbReference type="EMBL" id="SDO56854.1"/>
    </source>
</evidence>
<comment type="similarity">
    <text evidence="5">Belongs to the L2HGDH family.</text>
</comment>
<protein>
    <submittedName>
        <fullName evidence="7">L-2-hydroxyglutarate oxidase</fullName>
    </submittedName>
</protein>
<gene>
    <name evidence="7" type="ORF">SAMN04489867_0049</name>
</gene>
<dbReference type="NCBIfam" id="NF008726">
    <property type="entry name" value="PRK11728.1"/>
    <property type="match status" value="1"/>
</dbReference>
<dbReference type="Pfam" id="PF01266">
    <property type="entry name" value="DAO"/>
    <property type="match status" value="1"/>
</dbReference>
<evidence type="ECO:0000256" key="1">
    <source>
        <dbReference type="ARBA" id="ARBA00001974"/>
    </source>
</evidence>
<organism evidence="7 8">
    <name type="scientific">Pedococcus dokdonensis</name>
    <dbReference type="NCBI Taxonomy" id="443156"/>
    <lineage>
        <taxon>Bacteria</taxon>
        <taxon>Bacillati</taxon>
        <taxon>Actinomycetota</taxon>
        <taxon>Actinomycetes</taxon>
        <taxon>Micrococcales</taxon>
        <taxon>Intrasporangiaceae</taxon>
        <taxon>Pedococcus</taxon>
    </lineage>
</organism>
<dbReference type="PANTHER" id="PTHR43104:SF2">
    <property type="entry name" value="L-2-HYDROXYGLUTARATE DEHYDROGENASE, MITOCHONDRIAL"/>
    <property type="match status" value="1"/>
</dbReference>
<comment type="cofactor">
    <cofactor evidence="1">
        <name>FAD</name>
        <dbReference type="ChEBI" id="CHEBI:57692"/>
    </cofactor>
</comment>
<evidence type="ECO:0000256" key="2">
    <source>
        <dbReference type="ARBA" id="ARBA00022630"/>
    </source>
</evidence>
<dbReference type="Proteomes" id="UP000199077">
    <property type="component" value="Chromosome I"/>
</dbReference>
<keyword evidence="4" id="KW-0560">Oxidoreductase</keyword>
<feature type="domain" description="FAD dependent oxidoreductase" evidence="6">
    <location>
        <begin position="6"/>
        <end position="393"/>
    </location>
</feature>
<evidence type="ECO:0000259" key="6">
    <source>
        <dbReference type="Pfam" id="PF01266"/>
    </source>
</evidence>